<feature type="region of interest" description="Disordered" evidence="1">
    <location>
        <begin position="1"/>
        <end position="29"/>
    </location>
</feature>
<proteinExistence type="predicted"/>
<sequence length="327" mass="36103">MLSPPQKAGKMLKSIKQRLSGASDKTSNKITQSNLVSNLKRTVQSTPDLLKIQQEPYERVCSSPLSQNATGKLPPLQPTPTSSSKSLKMNCVASSPGCMQSSYLQEGRAKPMPAEEILFSPTKESFKSPKPKKMKINFALGKKKRLSDSQGIGEAAPNLPMITLTTPDDEGIYVLHRPTPPISSQPFLAVPNRSCSTANTSEPRKVSAKKWPHPAGPWLRPSSPDEYLVKSKNDQLTWQEGWRLATGRVIGWDPESMDALGIAFPPQLPTEQDLKTIALIQQISNSLDQAQDALYRSMEVDWDSDLDDDDDEKMMEESLYFPACVSS</sequence>
<evidence type="ECO:0000313" key="2">
    <source>
        <dbReference type="EMBL" id="KAA1069008.1"/>
    </source>
</evidence>
<evidence type="ECO:0000313" key="3">
    <source>
        <dbReference type="Proteomes" id="UP000324748"/>
    </source>
</evidence>
<dbReference type="Proteomes" id="UP000324748">
    <property type="component" value="Unassembled WGS sequence"/>
</dbReference>
<feature type="compositionally biased region" description="Low complexity" evidence="1">
    <location>
        <begin position="79"/>
        <end position="88"/>
    </location>
</feature>
<protein>
    <submittedName>
        <fullName evidence="2">Uncharacterized protein</fullName>
    </submittedName>
</protein>
<organism evidence="2 3">
    <name type="scientific">Puccinia graminis f. sp. tritici</name>
    <dbReference type="NCBI Taxonomy" id="56615"/>
    <lineage>
        <taxon>Eukaryota</taxon>
        <taxon>Fungi</taxon>
        <taxon>Dikarya</taxon>
        <taxon>Basidiomycota</taxon>
        <taxon>Pucciniomycotina</taxon>
        <taxon>Pucciniomycetes</taxon>
        <taxon>Pucciniales</taxon>
        <taxon>Pucciniaceae</taxon>
        <taxon>Puccinia</taxon>
    </lineage>
</organism>
<feature type="region of interest" description="Disordered" evidence="1">
    <location>
        <begin position="61"/>
        <end position="91"/>
    </location>
</feature>
<dbReference type="OrthoDB" id="2499937at2759"/>
<dbReference type="EMBL" id="VSWC01000183">
    <property type="protein sequence ID" value="KAA1069008.1"/>
    <property type="molecule type" value="Genomic_DNA"/>
</dbReference>
<keyword evidence="3" id="KW-1185">Reference proteome</keyword>
<gene>
    <name evidence="2" type="ORF">PGT21_008886</name>
</gene>
<comment type="caution">
    <text evidence="2">The sequence shown here is derived from an EMBL/GenBank/DDBJ whole genome shotgun (WGS) entry which is preliminary data.</text>
</comment>
<evidence type="ECO:0000256" key="1">
    <source>
        <dbReference type="SAM" id="MobiDB-lite"/>
    </source>
</evidence>
<name>A0A5B0LZA5_PUCGR</name>
<dbReference type="AlphaFoldDB" id="A0A5B0LZA5"/>
<reference evidence="2 3" key="1">
    <citation type="submission" date="2019-05" db="EMBL/GenBank/DDBJ databases">
        <title>Emergence of the Ug99 lineage of the wheat stem rust pathogen through somatic hybridization.</title>
        <authorList>
            <person name="Li F."/>
            <person name="Upadhyaya N.M."/>
            <person name="Sperschneider J."/>
            <person name="Matny O."/>
            <person name="Nguyen-Phuc H."/>
            <person name="Mago R."/>
            <person name="Raley C."/>
            <person name="Miller M.E."/>
            <person name="Silverstein K.A.T."/>
            <person name="Henningsen E."/>
            <person name="Hirsch C.D."/>
            <person name="Visser B."/>
            <person name="Pretorius Z.A."/>
            <person name="Steffenson B.J."/>
            <person name="Schwessinger B."/>
            <person name="Dodds P.N."/>
            <person name="Figueroa M."/>
        </authorList>
    </citation>
    <scope>NUCLEOTIDE SEQUENCE [LARGE SCALE GENOMIC DNA]</scope>
    <source>
        <strain evidence="2">21-0</strain>
    </source>
</reference>
<feature type="region of interest" description="Disordered" evidence="1">
    <location>
        <begin position="194"/>
        <end position="217"/>
    </location>
</feature>
<accession>A0A5B0LZA5</accession>